<dbReference type="OrthoDB" id="9981206at2"/>
<dbReference type="STRING" id="862908.BMS_0150"/>
<sequence length="83" mass="9661">MNEVIVISVCEKVVKTNKLCGYEFHFRGFFKGEKINKINVRTRETFSIGEEYLLFLEIEDVLSLSLNTKLIQSTELKKISFPN</sequence>
<dbReference type="HOGENOM" id="CLU_2537876_0_0_7"/>
<dbReference type="EMBL" id="FQ312005">
    <property type="protein sequence ID" value="CBW25087.1"/>
    <property type="molecule type" value="Genomic_DNA"/>
</dbReference>
<gene>
    <name evidence="1" type="ordered locus">BMS_0150</name>
</gene>
<dbReference type="RefSeq" id="WP_014242876.1">
    <property type="nucleotide sequence ID" value="NC_016620.1"/>
</dbReference>
<keyword evidence="2" id="KW-1185">Reference proteome</keyword>
<name>E1X2P2_HALMS</name>
<evidence type="ECO:0000313" key="1">
    <source>
        <dbReference type="EMBL" id="CBW25087.1"/>
    </source>
</evidence>
<dbReference type="PATRIC" id="fig|862908.3.peg.145"/>
<dbReference type="KEGG" id="bmx:BMS_0150"/>
<reference evidence="2" key="1">
    <citation type="journal article" date="2013" name="ISME J.">
        <title>A small predatory core genome in the divergent marine Bacteriovorax marinus SJ and the terrestrial Bdellovibrio bacteriovorus.</title>
        <authorList>
            <person name="Crossman L.C."/>
            <person name="Chen H."/>
            <person name="Cerdeno-Tarraga A.M."/>
            <person name="Brooks K."/>
            <person name="Quail M.A."/>
            <person name="Pineiro S.A."/>
            <person name="Hobley L."/>
            <person name="Sockett R.E."/>
            <person name="Bentley S.D."/>
            <person name="Parkhill J."/>
            <person name="Williams H.N."/>
            <person name="Stine O.C."/>
        </authorList>
    </citation>
    <scope>NUCLEOTIDE SEQUENCE [LARGE SCALE GENOMIC DNA]</scope>
    <source>
        <strain evidence="2">ATCC BAA-682 / DSM 15412 / SJ</strain>
    </source>
</reference>
<protein>
    <submittedName>
        <fullName evidence="1">Uncharacterized protein</fullName>
    </submittedName>
</protein>
<accession>E1X2P2</accession>
<organism evidence="1 2">
    <name type="scientific">Halobacteriovorax marinus (strain ATCC BAA-682 / DSM 15412 / SJ)</name>
    <name type="common">Bacteriovorax marinus</name>
    <dbReference type="NCBI Taxonomy" id="862908"/>
    <lineage>
        <taxon>Bacteria</taxon>
        <taxon>Pseudomonadati</taxon>
        <taxon>Bdellovibrionota</taxon>
        <taxon>Bacteriovoracia</taxon>
        <taxon>Bacteriovoracales</taxon>
        <taxon>Halobacteriovoraceae</taxon>
        <taxon>Halobacteriovorax</taxon>
    </lineage>
</organism>
<dbReference type="Proteomes" id="UP000008963">
    <property type="component" value="Chromosome"/>
</dbReference>
<dbReference type="AlphaFoldDB" id="E1X2P2"/>
<proteinExistence type="predicted"/>
<evidence type="ECO:0000313" key="2">
    <source>
        <dbReference type="Proteomes" id="UP000008963"/>
    </source>
</evidence>